<evidence type="ECO:0000313" key="2">
    <source>
        <dbReference type="Proteomes" id="UP000762676"/>
    </source>
</evidence>
<dbReference type="AlphaFoldDB" id="A0AAV4JG60"/>
<proteinExistence type="predicted"/>
<reference evidence="1 2" key="1">
    <citation type="journal article" date="2021" name="Elife">
        <title>Chloroplast acquisition without the gene transfer in kleptoplastic sea slugs, Plakobranchus ocellatus.</title>
        <authorList>
            <person name="Maeda T."/>
            <person name="Takahashi S."/>
            <person name="Yoshida T."/>
            <person name="Shimamura S."/>
            <person name="Takaki Y."/>
            <person name="Nagai Y."/>
            <person name="Toyoda A."/>
            <person name="Suzuki Y."/>
            <person name="Arimoto A."/>
            <person name="Ishii H."/>
            <person name="Satoh N."/>
            <person name="Nishiyama T."/>
            <person name="Hasebe M."/>
            <person name="Maruyama T."/>
            <person name="Minagawa J."/>
            <person name="Obokata J."/>
            <person name="Shigenobu S."/>
        </authorList>
    </citation>
    <scope>NUCLEOTIDE SEQUENCE [LARGE SCALE GENOMIC DNA]</scope>
</reference>
<organism evidence="1 2">
    <name type="scientific">Elysia marginata</name>
    <dbReference type="NCBI Taxonomy" id="1093978"/>
    <lineage>
        <taxon>Eukaryota</taxon>
        <taxon>Metazoa</taxon>
        <taxon>Spiralia</taxon>
        <taxon>Lophotrochozoa</taxon>
        <taxon>Mollusca</taxon>
        <taxon>Gastropoda</taxon>
        <taxon>Heterobranchia</taxon>
        <taxon>Euthyneura</taxon>
        <taxon>Panpulmonata</taxon>
        <taxon>Sacoglossa</taxon>
        <taxon>Placobranchoidea</taxon>
        <taxon>Plakobranchidae</taxon>
        <taxon>Elysia</taxon>
    </lineage>
</organism>
<accession>A0AAV4JG60</accession>
<dbReference type="EMBL" id="BMAT01010136">
    <property type="protein sequence ID" value="GFS20780.1"/>
    <property type="molecule type" value="Genomic_DNA"/>
</dbReference>
<evidence type="ECO:0008006" key="3">
    <source>
        <dbReference type="Google" id="ProtNLM"/>
    </source>
</evidence>
<dbReference type="PANTHER" id="PTHR34415">
    <property type="entry name" value="INTEGRASE CATALYTIC DOMAIN-CONTAINING PROTEIN"/>
    <property type="match status" value="1"/>
</dbReference>
<dbReference type="PANTHER" id="PTHR34415:SF1">
    <property type="entry name" value="INTEGRASE CATALYTIC DOMAIN-CONTAINING PROTEIN"/>
    <property type="match status" value="1"/>
</dbReference>
<name>A0AAV4JG60_9GAST</name>
<evidence type="ECO:0000313" key="1">
    <source>
        <dbReference type="EMBL" id="GFS20780.1"/>
    </source>
</evidence>
<gene>
    <name evidence="1" type="ORF">ElyMa_005065100</name>
</gene>
<sequence>MINLKEYFVDSENRRVHTQNIERLWRGLKAHVKRPGIVPRYLYQYLARYLFVRDVLSKERLHTFLAEAARLYPPVHGEILPQAEEDGKTLSLGFSEIAFDDSETLLEKIFQNLLSAVKKHVLANGVTPQNKGSSGRNKKALTVTDVERVVLFLRGFADTHALAMPGQMKGIHRTDLRLLPSAFTKVYVHEQYKKAQESSGLYSVSLSSFKREWARYCPDIYVSKPMTDLCWTCQRNTSRINSGHMDLEMKQAVMDIHTLHLQAVTAERSYYQECVVDSKAAAVRALFPSSDLPLQL</sequence>
<protein>
    <recommendedName>
        <fullName evidence="3">Integrase SAM-like N-terminal domain-containing protein</fullName>
    </recommendedName>
</protein>
<dbReference type="Proteomes" id="UP000762676">
    <property type="component" value="Unassembled WGS sequence"/>
</dbReference>
<keyword evidence="2" id="KW-1185">Reference proteome</keyword>
<comment type="caution">
    <text evidence="1">The sequence shown here is derived from an EMBL/GenBank/DDBJ whole genome shotgun (WGS) entry which is preliminary data.</text>
</comment>